<dbReference type="PROSITE" id="PS51197">
    <property type="entry name" value="HTH_RRF2_2"/>
    <property type="match status" value="1"/>
</dbReference>
<dbReference type="Gene3D" id="1.10.10.10">
    <property type="entry name" value="Winged helix-like DNA-binding domain superfamily/Winged helix DNA-binding domain"/>
    <property type="match status" value="1"/>
</dbReference>
<protein>
    <submittedName>
        <fullName evidence="3">Fe-S cluster assembly transcriptional regulator IscR</fullName>
    </submittedName>
</protein>
<name>A0A2T1KH03_9GAMM</name>
<dbReference type="SUPFAM" id="SSF46785">
    <property type="entry name" value="Winged helix' DNA-binding domain"/>
    <property type="match status" value="1"/>
</dbReference>
<dbReference type="InterPro" id="IPR010242">
    <property type="entry name" value="TF_HTH_IscR"/>
</dbReference>
<proteinExistence type="predicted"/>
<dbReference type="InterPro" id="IPR036390">
    <property type="entry name" value="WH_DNA-bd_sf"/>
</dbReference>
<dbReference type="GO" id="GO:0003690">
    <property type="term" value="F:double-stranded DNA binding"/>
    <property type="evidence" value="ECO:0007669"/>
    <property type="project" value="InterPro"/>
</dbReference>
<dbReference type="RefSeq" id="WP_106670639.1">
    <property type="nucleotide sequence ID" value="NZ_BMFE01000003.1"/>
</dbReference>
<evidence type="ECO:0000313" key="3">
    <source>
        <dbReference type="EMBL" id="PSF09399.1"/>
    </source>
</evidence>
<reference evidence="3 4" key="1">
    <citation type="submission" date="2018-03" db="EMBL/GenBank/DDBJ databases">
        <title>Marinobacter brunus sp. nov., a marine bacterium of Gamma-proteobacteria isolated from the surface seawater of the South China Sea.</title>
        <authorList>
            <person name="Cheng H."/>
            <person name="Wu Y.-H."/>
            <person name="Xamxidin M."/>
            <person name="Xu X.-W."/>
        </authorList>
    </citation>
    <scope>NUCLEOTIDE SEQUENCE [LARGE SCALE GENOMIC DNA]</scope>
    <source>
        <strain evidence="3 4">JCM 30472</strain>
    </source>
</reference>
<dbReference type="AlphaFoldDB" id="A0A2T1KH03"/>
<accession>A0A2T1KH03</accession>
<keyword evidence="1" id="KW-0238">DNA-binding</keyword>
<gene>
    <name evidence="3" type="primary">iscR</name>
    <name evidence="3" type="ORF">C7H08_04865</name>
</gene>
<feature type="region of interest" description="Disordered" evidence="2">
    <location>
        <begin position="140"/>
        <end position="165"/>
    </location>
</feature>
<dbReference type="InterPro" id="IPR000944">
    <property type="entry name" value="Tscrpt_reg_Rrf2"/>
</dbReference>
<dbReference type="PANTHER" id="PTHR33221:SF5">
    <property type="entry name" value="HTH-TYPE TRANSCRIPTIONAL REGULATOR ISCR"/>
    <property type="match status" value="1"/>
</dbReference>
<evidence type="ECO:0000313" key="4">
    <source>
        <dbReference type="Proteomes" id="UP000238385"/>
    </source>
</evidence>
<keyword evidence="4" id="KW-1185">Reference proteome</keyword>
<dbReference type="PANTHER" id="PTHR33221">
    <property type="entry name" value="WINGED HELIX-TURN-HELIX TRANSCRIPTIONAL REGULATOR, RRF2 FAMILY"/>
    <property type="match status" value="1"/>
</dbReference>
<dbReference type="GO" id="GO:0005829">
    <property type="term" value="C:cytosol"/>
    <property type="evidence" value="ECO:0007669"/>
    <property type="project" value="TreeGrafter"/>
</dbReference>
<dbReference type="FunFam" id="1.10.10.10:FF:000026">
    <property type="entry name" value="HTH-type transcriptional regulator IscR"/>
    <property type="match status" value="1"/>
</dbReference>
<dbReference type="EMBL" id="PXNN01000006">
    <property type="protein sequence ID" value="PSF09399.1"/>
    <property type="molecule type" value="Genomic_DNA"/>
</dbReference>
<dbReference type="NCBIfam" id="TIGR00738">
    <property type="entry name" value="rrf2_super"/>
    <property type="match status" value="1"/>
</dbReference>
<evidence type="ECO:0000256" key="2">
    <source>
        <dbReference type="SAM" id="MobiDB-lite"/>
    </source>
</evidence>
<dbReference type="OrthoDB" id="9808360at2"/>
<dbReference type="GO" id="GO:0003700">
    <property type="term" value="F:DNA-binding transcription factor activity"/>
    <property type="evidence" value="ECO:0007669"/>
    <property type="project" value="InterPro"/>
</dbReference>
<dbReference type="InterPro" id="IPR036388">
    <property type="entry name" value="WH-like_DNA-bd_sf"/>
</dbReference>
<evidence type="ECO:0000256" key="1">
    <source>
        <dbReference type="ARBA" id="ARBA00023125"/>
    </source>
</evidence>
<organism evidence="3 4">
    <name type="scientific">Marinobacter halophilus</name>
    <dbReference type="NCBI Taxonomy" id="1323740"/>
    <lineage>
        <taxon>Bacteria</taxon>
        <taxon>Pseudomonadati</taxon>
        <taxon>Pseudomonadota</taxon>
        <taxon>Gammaproteobacteria</taxon>
        <taxon>Pseudomonadales</taxon>
        <taxon>Marinobacteraceae</taxon>
        <taxon>Marinobacter</taxon>
    </lineage>
</organism>
<sequence length="165" mass="18313">MKLTTKGRYAVTAMLDLALHGSQGPVSLADISARQEISLSYLEQLFSRLRRQQLVVSVRGPGGGYRLSRLADDVFIAEVVDAVSESLDTTRCANKGDCQNGEKCLTHHLWSDLSDQIHQFLSEISLGDLMRKHEIRQVADRQNRMQSGDGSDAINTRRLIDQATA</sequence>
<dbReference type="Proteomes" id="UP000238385">
    <property type="component" value="Unassembled WGS sequence"/>
</dbReference>
<comment type="caution">
    <text evidence="3">The sequence shown here is derived from an EMBL/GenBank/DDBJ whole genome shotgun (WGS) entry which is preliminary data.</text>
</comment>
<dbReference type="NCBIfam" id="TIGR02010">
    <property type="entry name" value="IscR"/>
    <property type="match status" value="1"/>
</dbReference>
<dbReference type="Pfam" id="PF02082">
    <property type="entry name" value="Rrf2"/>
    <property type="match status" value="1"/>
</dbReference>